<accession>A0A5J5EQB9</accession>
<gene>
    <name evidence="2" type="ORF">FN846DRAFT_990308</name>
</gene>
<dbReference type="Proteomes" id="UP000326924">
    <property type="component" value="Unassembled WGS sequence"/>
</dbReference>
<reference evidence="2 3" key="1">
    <citation type="submission" date="2019-09" db="EMBL/GenBank/DDBJ databases">
        <title>Draft genome of the ectomycorrhizal ascomycete Sphaerosporella brunnea.</title>
        <authorList>
            <consortium name="DOE Joint Genome Institute"/>
            <person name="Benucci G.M."/>
            <person name="Marozzi G."/>
            <person name="Antonielli L."/>
            <person name="Sanchez S."/>
            <person name="Marco P."/>
            <person name="Wang X."/>
            <person name="Falini L.B."/>
            <person name="Barry K."/>
            <person name="Haridas S."/>
            <person name="Lipzen A."/>
            <person name="Labutti K."/>
            <person name="Grigoriev I.V."/>
            <person name="Murat C."/>
            <person name="Martin F."/>
            <person name="Albertini E."/>
            <person name="Donnini D."/>
            <person name="Bonito G."/>
        </authorList>
    </citation>
    <scope>NUCLEOTIDE SEQUENCE [LARGE SCALE GENOMIC DNA]</scope>
    <source>
        <strain evidence="2 3">Sb_GMNB300</strain>
    </source>
</reference>
<dbReference type="AlphaFoldDB" id="A0A5J5EQB9"/>
<sequence length="158" mass="17456">MSNASDQYTCSCATCFSRVPPRRGAYEDGEAVDTCQHWVHRGCLAQWVELYKLPHPAGMLPLPFNWGHKDVPGNELADALAKAAAYDADRSLPRNDARVTTLAHAQQKAGPRKGKPGWRSTVVPRPTSTPRKKADPTAFKTRKALAARFFQLRLNKGS</sequence>
<evidence type="ECO:0000313" key="2">
    <source>
        <dbReference type="EMBL" id="KAA8899259.1"/>
    </source>
</evidence>
<evidence type="ECO:0000313" key="3">
    <source>
        <dbReference type="Proteomes" id="UP000326924"/>
    </source>
</evidence>
<evidence type="ECO:0000256" key="1">
    <source>
        <dbReference type="SAM" id="MobiDB-lite"/>
    </source>
</evidence>
<protein>
    <submittedName>
        <fullName evidence="2">Uncharacterized protein</fullName>
    </submittedName>
</protein>
<organism evidence="2 3">
    <name type="scientific">Sphaerosporella brunnea</name>
    <dbReference type="NCBI Taxonomy" id="1250544"/>
    <lineage>
        <taxon>Eukaryota</taxon>
        <taxon>Fungi</taxon>
        <taxon>Dikarya</taxon>
        <taxon>Ascomycota</taxon>
        <taxon>Pezizomycotina</taxon>
        <taxon>Pezizomycetes</taxon>
        <taxon>Pezizales</taxon>
        <taxon>Pyronemataceae</taxon>
        <taxon>Sphaerosporella</taxon>
    </lineage>
</organism>
<keyword evidence="3" id="KW-1185">Reference proteome</keyword>
<proteinExistence type="predicted"/>
<name>A0A5J5EQB9_9PEZI</name>
<dbReference type="InParanoid" id="A0A5J5EQB9"/>
<comment type="caution">
    <text evidence="2">The sequence shown here is derived from an EMBL/GenBank/DDBJ whole genome shotgun (WGS) entry which is preliminary data.</text>
</comment>
<dbReference type="EMBL" id="VXIS01000169">
    <property type="protein sequence ID" value="KAA8899259.1"/>
    <property type="molecule type" value="Genomic_DNA"/>
</dbReference>
<feature type="region of interest" description="Disordered" evidence="1">
    <location>
        <begin position="104"/>
        <end position="138"/>
    </location>
</feature>